<dbReference type="EMBL" id="WHOB01000043">
    <property type="protein sequence ID" value="NOU80340.1"/>
    <property type="molecule type" value="Genomic_DNA"/>
</dbReference>
<evidence type="ECO:0000313" key="1">
    <source>
        <dbReference type="EMBL" id="NOU80340.1"/>
    </source>
</evidence>
<sequence>MVKGMNNMTKMFFESLNGKRISEKEFNIRYAHIESLRVVHPKFSEITSEVTKIHNLSKANVKAEQLCIIGQTGAGKSSIIELYASKYPHVEEDERTQIPVLLVSVPPRAKSPRVLASKILREMGDHFFDSGSEEHMTHRICNYVDKCDIKMILLDEFHHLIDRDTDYVLASASDWLKTFIDKVKIPVVLVGLPESERIFSYNEQLDGRYPNRMVLPPFSYTNKEDITEFRRFLVSIDNKLPLSKLSNLSDPELAAKIFYFSFGVPRYVMNLLKIATEISLNKGQDLISEIELRGAFNRITRSTRPYAINPFENTKFHLMDEIEKEKKLHERLFQSEPKKGKRK</sequence>
<accession>A0ABX1YH56</accession>
<dbReference type="Pfam" id="PF05621">
    <property type="entry name" value="TniB"/>
    <property type="match status" value="1"/>
</dbReference>
<reference evidence="1 2" key="1">
    <citation type="submission" date="2019-10" db="EMBL/GenBank/DDBJ databases">
        <title>Description of Paenibacillus terricola sp. nov.</title>
        <authorList>
            <person name="Carlier A."/>
            <person name="Qi S."/>
        </authorList>
    </citation>
    <scope>NUCLEOTIDE SEQUENCE [LARGE SCALE GENOMIC DNA]</scope>
    <source>
        <strain evidence="1 2">LMG 31459</strain>
    </source>
</reference>
<comment type="caution">
    <text evidence="1">The sequence shown here is derived from an EMBL/GenBank/DDBJ whole genome shotgun (WGS) entry which is preliminary data.</text>
</comment>
<dbReference type="InterPro" id="IPR008868">
    <property type="entry name" value="TniB"/>
</dbReference>
<dbReference type="SUPFAM" id="SSF52540">
    <property type="entry name" value="P-loop containing nucleoside triphosphate hydrolases"/>
    <property type="match status" value="1"/>
</dbReference>
<dbReference type="CDD" id="cd00882">
    <property type="entry name" value="Ras_like_GTPase"/>
    <property type="match status" value="1"/>
</dbReference>
<name>A0ABX1YH56_9BACL</name>
<organism evidence="1 2">
    <name type="scientific">Paenibacillus phytohabitans</name>
    <dbReference type="NCBI Taxonomy" id="2654978"/>
    <lineage>
        <taxon>Bacteria</taxon>
        <taxon>Bacillati</taxon>
        <taxon>Bacillota</taxon>
        <taxon>Bacilli</taxon>
        <taxon>Bacillales</taxon>
        <taxon>Paenibacillaceae</taxon>
        <taxon>Paenibacillus</taxon>
    </lineage>
</organism>
<dbReference type="Gene3D" id="3.40.50.300">
    <property type="entry name" value="P-loop containing nucleotide triphosphate hydrolases"/>
    <property type="match status" value="1"/>
</dbReference>
<gene>
    <name evidence="1" type="ORF">GC101_15830</name>
</gene>
<dbReference type="InterPro" id="IPR027417">
    <property type="entry name" value="P-loop_NTPase"/>
</dbReference>
<protein>
    <submittedName>
        <fullName evidence="1">AAA family ATPase</fullName>
    </submittedName>
</protein>
<dbReference type="Proteomes" id="UP000596857">
    <property type="component" value="Unassembled WGS sequence"/>
</dbReference>
<evidence type="ECO:0000313" key="2">
    <source>
        <dbReference type="Proteomes" id="UP000596857"/>
    </source>
</evidence>
<keyword evidence="2" id="KW-1185">Reference proteome</keyword>
<proteinExistence type="predicted"/>